<dbReference type="Gene3D" id="3.30.70.1450">
    <property type="entry name" value="Regulator of K+ conductance, C-terminal domain"/>
    <property type="match status" value="1"/>
</dbReference>
<proteinExistence type="predicted"/>
<dbReference type="Pfam" id="PF02080">
    <property type="entry name" value="TrkA_C"/>
    <property type="match status" value="1"/>
</dbReference>
<dbReference type="Proteomes" id="UP001279681">
    <property type="component" value="Unassembled WGS sequence"/>
</dbReference>
<keyword evidence="4" id="KW-1185">Reference proteome</keyword>
<dbReference type="PROSITE" id="PS51201">
    <property type="entry name" value="RCK_N"/>
    <property type="match status" value="1"/>
</dbReference>
<dbReference type="InterPro" id="IPR006037">
    <property type="entry name" value="RCK_C"/>
</dbReference>
<dbReference type="PANTHER" id="PTHR43833">
    <property type="entry name" value="POTASSIUM CHANNEL PROTEIN 2-RELATED-RELATED"/>
    <property type="match status" value="1"/>
</dbReference>
<reference evidence="4" key="1">
    <citation type="submission" date="2023-07" db="EMBL/GenBank/DDBJ databases">
        <authorList>
            <person name="Colorado M.A."/>
            <person name="Villamil L.M."/>
            <person name="Melo J.F."/>
            <person name="Rodriguez J.A."/>
            <person name="Ruiz R.Y."/>
        </authorList>
    </citation>
    <scope>NUCLEOTIDE SEQUENCE [LARGE SCALE GENOMIC DNA]</scope>
    <source>
        <strain evidence="4">C33</strain>
    </source>
</reference>
<dbReference type="PROSITE" id="PS51202">
    <property type="entry name" value="RCK_C"/>
    <property type="match status" value="1"/>
</dbReference>
<comment type="caution">
    <text evidence="3">The sequence shown here is derived from an EMBL/GenBank/DDBJ whole genome shotgun (WGS) entry which is preliminary data.</text>
</comment>
<dbReference type="InterPro" id="IPR036291">
    <property type="entry name" value="NAD(P)-bd_dom_sf"/>
</dbReference>
<dbReference type="RefSeq" id="WP_320313674.1">
    <property type="nucleotide sequence ID" value="NZ_JAVIKH010000008.1"/>
</dbReference>
<dbReference type="InterPro" id="IPR036721">
    <property type="entry name" value="RCK_C_sf"/>
</dbReference>
<evidence type="ECO:0000259" key="1">
    <source>
        <dbReference type="PROSITE" id="PS51201"/>
    </source>
</evidence>
<dbReference type="InterPro" id="IPR050721">
    <property type="entry name" value="Trk_Ktr_HKT_K-transport"/>
</dbReference>
<organism evidence="3 4">
    <name type="scientific">Candidatus Cetobacterium colombiensis</name>
    <dbReference type="NCBI Taxonomy" id="3073100"/>
    <lineage>
        <taxon>Bacteria</taxon>
        <taxon>Fusobacteriati</taxon>
        <taxon>Fusobacteriota</taxon>
        <taxon>Fusobacteriia</taxon>
        <taxon>Fusobacteriales</taxon>
        <taxon>Fusobacteriaceae</taxon>
        <taxon>Cetobacterium</taxon>
    </lineage>
</organism>
<dbReference type="SUPFAM" id="SSF51735">
    <property type="entry name" value="NAD(P)-binding Rossmann-fold domains"/>
    <property type="match status" value="1"/>
</dbReference>
<dbReference type="PANTHER" id="PTHR43833:SF7">
    <property type="entry name" value="KTR SYSTEM POTASSIUM UPTAKE PROTEIN C"/>
    <property type="match status" value="1"/>
</dbReference>
<feature type="domain" description="RCK N-terminal" evidence="1">
    <location>
        <begin position="1"/>
        <end position="119"/>
    </location>
</feature>
<protein>
    <submittedName>
        <fullName evidence="3">TrkA family potassium uptake protein</fullName>
    </submittedName>
</protein>
<feature type="domain" description="RCK C-terminal" evidence="2">
    <location>
        <begin position="135"/>
        <end position="218"/>
    </location>
</feature>
<dbReference type="InterPro" id="IPR003148">
    <property type="entry name" value="RCK_N"/>
</dbReference>
<gene>
    <name evidence="3" type="ORF">RFV38_07145</name>
</gene>
<evidence type="ECO:0000313" key="4">
    <source>
        <dbReference type="Proteomes" id="UP001279681"/>
    </source>
</evidence>
<evidence type="ECO:0000259" key="2">
    <source>
        <dbReference type="PROSITE" id="PS51202"/>
    </source>
</evidence>
<dbReference type="Gene3D" id="3.40.50.720">
    <property type="entry name" value="NAD(P)-binding Rossmann-like Domain"/>
    <property type="match status" value="1"/>
</dbReference>
<dbReference type="SUPFAM" id="SSF116726">
    <property type="entry name" value="TrkA C-terminal domain-like"/>
    <property type="match status" value="1"/>
</dbReference>
<dbReference type="EMBL" id="JAVIKH010000008">
    <property type="protein sequence ID" value="MDX8336269.1"/>
    <property type="molecule type" value="Genomic_DNA"/>
</dbReference>
<name>A0ABU4W9R2_9FUSO</name>
<accession>A0ABU4W9R2</accession>
<sequence>MKQYVVIGMGRFGSSVAETLYKANEEVLAIDESEDIIQEAVNSGVVENAVVADATDDKELKNIGLEGFDVAFVCIGAIEPSIMVTLNLKELGVKKIIVKAVSRRHGKVLEKIGANQVVYPEEYMGKRAALAAMDPNMIEHFRFSKDFLLAEIKSPEIFWNKTLIELDIRKRYNVNIVGIKKENRNFIPNLSADTIIEQGDILLVITDAKTAEELKNLK</sequence>
<dbReference type="Pfam" id="PF02254">
    <property type="entry name" value="TrkA_N"/>
    <property type="match status" value="1"/>
</dbReference>
<evidence type="ECO:0000313" key="3">
    <source>
        <dbReference type="EMBL" id="MDX8336269.1"/>
    </source>
</evidence>